<dbReference type="PROSITE" id="PS01124">
    <property type="entry name" value="HTH_ARAC_FAMILY_2"/>
    <property type="match status" value="1"/>
</dbReference>
<evidence type="ECO:0000256" key="2">
    <source>
        <dbReference type="ARBA" id="ARBA00023125"/>
    </source>
</evidence>
<evidence type="ECO:0000259" key="5">
    <source>
        <dbReference type="PROSITE" id="PS01124"/>
    </source>
</evidence>
<dbReference type="Proteomes" id="UP000502756">
    <property type="component" value="Chromosome"/>
</dbReference>
<dbReference type="InterPro" id="IPR018060">
    <property type="entry name" value="HTH_AraC"/>
</dbReference>
<dbReference type="AlphaFoldDB" id="A0A6M5Y7V2"/>
<dbReference type="GO" id="GO:0003700">
    <property type="term" value="F:DNA-binding transcription factor activity"/>
    <property type="evidence" value="ECO:0007669"/>
    <property type="project" value="InterPro"/>
</dbReference>
<dbReference type="SUPFAM" id="SSF46689">
    <property type="entry name" value="Homeodomain-like"/>
    <property type="match status" value="2"/>
</dbReference>
<keyword evidence="2" id="KW-0238">DNA-binding</keyword>
<evidence type="ECO:0000313" key="7">
    <source>
        <dbReference type="Proteomes" id="UP000502756"/>
    </source>
</evidence>
<dbReference type="Gene3D" id="1.10.10.60">
    <property type="entry name" value="Homeodomain-like"/>
    <property type="match status" value="2"/>
</dbReference>
<dbReference type="InterPro" id="IPR050204">
    <property type="entry name" value="AraC_XylS_family_regulators"/>
</dbReference>
<dbReference type="KEGG" id="stae:HNV11_08830"/>
<keyword evidence="7" id="KW-1185">Reference proteome</keyword>
<evidence type="ECO:0000256" key="4">
    <source>
        <dbReference type="SAM" id="MobiDB-lite"/>
    </source>
</evidence>
<dbReference type="SMART" id="SM00342">
    <property type="entry name" value="HTH_ARAC"/>
    <property type="match status" value="1"/>
</dbReference>
<organism evidence="6 7">
    <name type="scientific">Spirosoma taeanense</name>
    <dbReference type="NCBI Taxonomy" id="2735870"/>
    <lineage>
        <taxon>Bacteria</taxon>
        <taxon>Pseudomonadati</taxon>
        <taxon>Bacteroidota</taxon>
        <taxon>Cytophagia</taxon>
        <taxon>Cytophagales</taxon>
        <taxon>Cytophagaceae</taxon>
        <taxon>Spirosoma</taxon>
    </lineage>
</organism>
<dbReference type="EMBL" id="CP053435">
    <property type="protein sequence ID" value="QJW89476.1"/>
    <property type="molecule type" value="Genomic_DNA"/>
</dbReference>
<accession>A0A6M5Y7V2</accession>
<dbReference type="Pfam" id="PF12833">
    <property type="entry name" value="HTH_18"/>
    <property type="match status" value="1"/>
</dbReference>
<proteinExistence type="predicted"/>
<name>A0A6M5Y7V2_9BACT</name>
<sequence>MSLLTNSYVSRQVEGSVSGPCPPNQAHLNNATNTSAGQTSTSQLVTNDLTENLCYEGAMHLQQQEHPPLTRLPALKPTTRQELYRRLLLAKEFIHDNFSEAICLSDMAAVACLSDYHFLRSFKAAFGESPYQYVLRLRLQKAGDLLRFSPMPIGEVALACGFDEAQAFGKLFRKQHGLGPLRYRQSLCSGGAVF</sequence>
<dbReference type="PANTHER" id="PTHR46796">
    <property type="entry name" value="HTH-TYPE TRANSCRIPTIONAL ACTIVATOR RHAS-RELATED"/>
    <property type="match status" value="1"/>
</dbReference>
<evidence type="ECO:0000256" key="1">
    <source>
        <dbReference type="ARBA" id="ARBA00023015"/>
    </source>
</evidence>
<dbReference type="PRINTS" id="PR00032">
    <property type="entry name" value="HTHARAC"/>
</dbReference>
<keyword evidence="3" id="KW-0804">Transcription</keyword>
<keyword evidence="1" id="KW-0805">Transcription regulation</keyword>
<gene>
    <name evidence="6" type="ORF">HNV11_08830</name>
</gene>
<dbReference type="RefSeq" id="WP_171739315.1">
    <property type="nucleotide sequence ID" value="NZ_CP053435.1"/>
</dbReference>
<evidence type="ECO:0000256" key="3">
    <source>
        <dbReference type="ARBA" id="ARBA00023163"/>
    </source>
</evidence>
<dbReference type="InterPro" id="IPR009057">
    <property type="entry name" value="Homeodomain-like_sf"/>
</dbReference>
<evidence type="ECO:0000313" key="6">
    <source>
        <dbReference type="EMBL" id="QJW89476.1"/>
    </source>
</evidence>
<protein>
    <submittedName>
        <fullName evidence="6">Helix-turn-helix transcriptional regulator</fullName>
    </submittedName>
</protein>
<feature type="region of interest" description="Disordered" evidence="4">
    <location>
        <begin position="14"/>
        <end position="41"/>
    </location>
</feature>
<dbReference type="GO" id="GO:0043565">
    <property type="term" value="F:sequence-specific DNA binding"/>
    <property type="evidence" value="ECO:0007669"/>
    <property type="project" value="InterPro"/>
</dbReference>
<reference evidence="6 7" key="1">
    <citation type="submission" date="2020-05" db="EMBL/GenBank/DDBJ databases">
        <title>Genome sequencing of Spirosoma sp. TS118.</title>
        <authorList>
            <person name="Lee J.-H."/>
            <person name="Jeong S."/>
            <person name="Zhao L."/>
            <person name="Jung J.-H."/>
            <person name="Kim M.-K."/>
            <person name="Lim S."/>
        </authorList>
    </citation>
    <scope>NUCLEOTIDE SEQUENCE [LARGE SCALE GENOMIC DNA]</scope>
    <source>
        <strain evidence="6 7">TS118</strain>
    </source>
</reference>
<feature type="domain" description="HTH araC/xylS-type" evidence="5">
    <location>
        <begin position="88"/>
        <end position="186"/>
    </location>
</feature>
<feature type="compositionally biased region" description="Polar residues" evidence="4">
    <location>
        <begin position="26"/>
        <end position="41"/>
    </location>
</feature>
<dbReference type="InterPro" id="IPR020449">
    <property type="entry name" value="Tscrpt_reg_AraC-type_HTH"/>
</dbReference>